<dbReference type="STRING" id="1445510.YC6258_04414"/>
<dbReference type="InterPro" id="IPR027417">
    <property type="entry name" value="P-loop_NTPase"/>
</dbReference>
<dbReference type="GO" id="GO:0006220">
    <property type="term" value="P:pyrimidine nucleotide metabolic process"/>
    <property type="evidence" value="ECO:0007669"/>
    <property type="project" value="UniProtKB-UniRule"/>
</dbReference>
<dbReference type="HOGENOM" id="CLU_079959_2_0_6"/>
<dbReference type="Gene3D" id="3.40.50.300">
    <property type="entry name" value="P-loop containing nucleotide triphosphate hydrolases"/>
    <property type="match status" value="1"/>
</dbReference>
<dbReference type="GO" id="GO:0005829">
    <property type="term" value="C:cytosol"/>
    <property type="evidence" value="ECO:0007669"/>
    <property type="project" value="TreeGrafter"/>
</dbReference>
<keyword evidence="11" id="KW-1185">Reference proteome</keyword>
<keyword evidence="3 8" id="KW-0547">Nucleotide-binding</keyword>
<keyword evidence="4 8" id="KW-0418">Kinase</keyword>
<protein>
    <recommendedName>
        <fullName evidence="8">Cytidylate kinase</fullName>
        <shortName evidence="8">CK</shortName>
        <ecNumber evidence="8">2.7.4.25</ecNumber>
    </recommendedName>
    <alternativeName>
        <fullName evidence="8">Cytidine monophosphate kinase</fullName>
        <shortName evidence="8">CMP kinase</shortName>
    </alternativeName>
</protein>
<feature type="binding site" evidence="8">
    <location>
        <begin position="15"/>
        <end position="23"/>
    </location>
    <ligand>
        <name>ATP</name>
        <dbReference type="ChEBI" id="CHEBI:30616"/>
    </ligand>
</feature>
<dbReference type="InterPro" id="IPR011994">
    <property type="entry name" value="Cytidylate_kinase_dom"/>
</dbReference>
<evidence type="ECO:0000256" key="8">
    <source>
        <dbReference type="HAMAP-Rule" id="MF_00238"/>
    </source>
</evidence>
<name>A0A0C5VQA4_9GAMM</name>
<evidence type="ECO:0000313" key="11">
    <source>
        <dbReference type="Proteomes" id="UP000032266"/>
    </source>
</evidence>
<evidence type="ECO:0000256" key="7">
    <source>
        <dbReference type="ARBA" id="ARBA00048478"/>
    </source>
</evidence>
<evidence type="ECO:0000256" key="4">
    <source>
        <dbReference type="ARBA" id="ARBA00022777"/>
    </source>
</evidence>
<comment type="catalytic activity">
    <reaction evidence="7 8">
        <text>CMP + ATP = CDP + ADP</text>
        <dbReference type="Rhea" id="RHEA:11600"/>
        <dbReference type="ChEBI" id="CHEBI:30616"/>
        <dbReference type="ChEBI" id="CHEBI:58069"/>
        <dbReference type="ChEBI" id="CHEBI:60377"/>
        <dbReference type="ChEBI" id="CHEBI:456216"/>
        <dbReference type="EC" id="2.7.4.25"/>
    </reaction>
</comment>
<comment type="catalytic activity">
    <reaction evidence="6 8">
        <text>dCMP + ATP = dCDP + ADP</text>
        <dbReference type="Rhea" id="RHEA:25094"/>
        <dbReference type="ChEBI" id="CHEBI:30616"/>
        <dbReference type="ChEBI" id="CHEBI:57566"/>
        <dbReference type="ChEBI" id="CHEBI:58593"/>
        <dbReference type="ChEBI" id="CHEBI:456216"/>
        <dbReference type="EC" id="2.7.4.25"/>
    </reaction>
</comment>
<comment type="similarity">
    <text evidence="1 8">Belongs to the cytidylate kinase family. Type 1 subfamily.</text>
</comment>
<dbReference type="GO" id="GO:0005524">
    <property type="term" value="F:ATP binding"/>
    <property type="evidence" value="ECO:0007669"/>
    <property type="project" value="UniProtKB-UniRule"/>
</dbReference>
<dbReference type="RefSeq" id="WP_044618450.1">
    <property type="nucleotide sequence ID" value="NZ_CP007142.1"/>
</dbReference>
<dbReference type="AlphaFoldDB" id="A0A0C5VQA4"/>
<dbReference type="PATRIC" id="fig|1445510.3.peg.4378"/>
<dbReference type="CDD" id="cd02020">
    <property type="entry name" value="CMPK"/>
    <property type="match status" value="1"/>
</dbReference>
<comment type="subcellular location">
    <subcellularLocation>
        <location evidence="8">Cytoplasm</location>
    </subcellularLocation>
</comment>
<dbReference type="HAMAP" id="MF_00238">
    <property type="entry name" value="Cytidyl_kinase_type1"/>
    <property type="match status" value="1"/>
</dbReference>
<dbReference type="Proteomes" id="UP000032266">
    <property type="component" value="Chromosome"/>
</dbReference>
<dbReference type="GO" id="GO:0015949">
    <property type="term" value="P:nucleobase-containing small molecule interconversion"/>
    <property type="evidence" value="ECO:0007669"/>
    <property type="project" value="TreeGrafter"/>
</dbReference>
<keyword evidence="5 8" id="KW-0067">ATP-binding</keyword>
<organism evidence="10 11">
    <name type="scientific">Gynuella sunshinyii YC6258</name>
    <dbReference type="NCBI Taxonomy" id="1445510"/>
    <lineage>
        <taxon>Bacteria</taxon>
        <taxon>Pseudomonadati</taxon>
        <taxon>Pseudomonadota</taxon>
        <taxon>Gammaproteobacteria</taxon>
        <taxon>Oceanospirillales</taxon>
        <taxon>Saccharospirillaceae</taxon>
        <taxon>Gynuella</taxon>
    </lineage>
</organism>
<dbReference type="KEGG" id="gsn:YC6258_04414"/>
<evidence type="ECO:0000256" key="1">
    <source>
        <dbReference type="ARBA" id="ARBA00009427"/>
    </source>
</evidence>
<accession>A0A0C5VQA4</accession>
<proteinExistence type="inferred from homology"/>
<dbReference type="NCBIfam" id="TIGR00017">
    <property type="entry name" value="cmk"/>
    <property type="match status" value="1"/>
</dbReference>
<sequence length="231" mass="25384">MNDLNHLSPVITVDGPSGVGKGTLAMQLADALGWHFLDSGSLYRLTGLSAHNQQIDFANHQQLADVAAHLDVQFLRDSQGGLQILLASEDVTAEIRTEQVGNLASQVAPVAEVRQALFQRQRDFQLPPGLVADGRDMGTVVFPGAELKLFLTASAEERAKRRYIQLKEKGVDVSIARLAEEVRQRDERDTNRSIAPLCPADDAVMIDSTEMTIEEVFESAMTYVRDRGLNL</sequence>
<dbReference type="PANTHER" id="PTHR21299">
    <property type="entry name" value="CYTIDYLATE KINASE/PANTOATE-BETA-ALANINE LIGASE"/>
    <property type="match status" value="1"/>
</dbReference>
<evidence type="ECO:0000256" key="5">
    <source>
        <dbReference type="ARBA" id="ARBA00022840"/>
    </source>
</evidence>
<dbReference type="SUPFAM" id="SSF52540">
    <property type="entry name" value="P-loop containing nucleoside triphosphate hydrolases"/>
    <property type="match status" value="1"/>
</dbReference>
<dbReference type="EC" id="2.7.4.25" evidence="8"/>
<keyword evidence="8" id="KW-0963">Cytoplasm</keyword>
<reference evidence="10 11" key="1">
    <citation type="submission" date="2014-01" db="EMBL/GenBank/DDBJ databases">
        <title>Full genme sequencing of cellulolytic bacterium Gynuella sunshinyii YC6258T gen. nov., sp. nov.</title>
        <authorList>
            <person name="Khan H."/>
            <person name="Chung E.J."/>
            <person name="Chung Y.R."/>
        </authorList>
    </citation>
    <scope>NUCLEOTIDE SEQUENCE [LARGE SCALE GENOMIC DNA]</scope>
    <source>
        <strain evidence="10 11">YC6258</strain>
    </source>
</reference>
<evidence type="ECO:0000256" key="6">
    <source>
        <dbReference type="ARBA" id="ARBA00047615"/>
    </source>
</evidence>
<evidence type="ECO:0000313" key="10">
    <source>
        <dbReference type="EMBL" id="AJQ96446.1"/>
    </source>
</evidence>
<dbReference type="PANTHER" id="PTHR21299:SF2">
    <property type="entry name" value="CYTIDYLATE KINASE"/>
    <property type="match status" value="1"/>
</dbReference>
<evidence type="ECO:0000256" key="2">
    <source>
        <dbReference type="ARBA" id="ARBA00022679"/>
    </source>
</evidence>
<keyword evidence="2 8" id="KW-0808">Transferase</keyword>
<dbReference type="InterPro" id="IPR003136">
    <property type="entry name" value="Cytidylate_kin"/>
</dbReference>
<dbReference type="GO" id="GO:0036430">
    <property type="term" value="F:CMP kinase activity"/>
    <property type="evidence" value="ECO:0007669"/>
    <property type="project" value="RHEA"/>
</dbReference>
<gene>
    <name evidence="8" type="primary">cmk</name>
    <name evidence="10" type="ORF">YC6258_04414</name>
</gene>
<evidence type="ECO:0000256" key="3">
    <source>
        <dbReference type="ARBA" id="ARBA00022741"/>
    </source>
</evidence>
<dbReference type="CDD" id="cd02019">
    <property type="entry name" value="NK"/>
    <property type="match status" value="1"/>
</dbReference>
<dbReference type="EMBL" id="CP007142">
    <property type="protein sequence ID" value="AJQ96446.1"/>
    <property type="molecule type" value="Genomic_DNA"/>
</dbReference>
<dbReference type="Pfam" id="PF02224">
    <property type="entry name" value="Cytidylate_kin"/>
    <property type="match status" value="1"/>
</dbReference>
<feature type="domain" description="Cytidylate kinase" evidence="9">
    <location>
        <begin position="11"/>
        <end position="225"/>
    </location>
</feature>
<dbReference type="GO" id="GO:0036431">
    <property type="term" value="F:dCMP kinase activity"/>
    <property type="evidence" value="ECO:0007669"/>
    <property type="project" value="InterPro"/>
</dbReference>
<dbReference type="OrthoDB" id="9807434at2"/>
<evidence type="ECO:0000259" key="9">
    <source>
        <dbReference type="Pfam" id="PF02224"/>
    </source>
</evidence>